<sequence length="40" mass="4821">MRGLYAHLKNYLPREVLENAFFISEKNNVPVEEEKDWRIA</sequence>
<dbReference type="AlphaFoldDB" id="A0A0V1GAT3"/>
<proteinExistence type="predicted"/>
<name>A0A0V1GAT3_9BILA</name>
<evidence type="ECO:0000313" key="2">
    <source>
        <dbReference type="Proteomes" id="UP000055024"/>
    </source>
</evidence>
<reference evidence="1 2" key="1">
    <citation type="submission" date="2015-01" db="EMBL/GenBank/DDBJ databases">
        <title>Evolution of Trichinella species and genotypes.</title>
        <authorList>
            <person name="Korhonen P.K."/>
            <person name="Edoardo P."/>
            <person name="Giuseppe L.R."/>
            <person name="Gasser R.B."/>
        </authorList>
    </citation>
    <scope>NUCLEOTIDE SEQUENCE [LARGE SCALE GENOMIC DNA]</scope>
    <source>
        <strain evidence="1">ISS1029</strain>
    </source>
</reference>
<evidence type="ECO:0000313" key="1">
    <source>
        <dbReference type="EMBL" id="KRY94691.1"/>
    </source>
</evidence>
<dbReference type="Proteomes" id="UP000055024">
    <property type="component" value="Unassembled WGS sequence"/>
</dbReference>
<dbReference type="EMBL" id="JYDP01004682">
    <property type="protein sequence ID" value="KRY94691.1"/>
    <property type="molecule type" value="Genomic_DNA"/>
</dbReference>
<accession>A0A0V1GAT3</accession>
<protein>
    <submittedName>
        <fullName evidence="1">Uncharacterized protein</fullName>
    </submittedName>
</protein>
<organism evidence="1 2">
    <name type="scientific">Trichinella zimbabwensis</name>
    <dbReference type="NCBI Taxonomy" id="268475"/>
    <lineage>
        <taxon>Eukaryota</taxon>
        <taxon>Metazoa</taxon>
        <taxon>Ecdysozoa</taxon>
        <taxon>Nematoda</taxon>
        <taxon>Enoplea</taxon>
        <taxon>Dorylaimia</taxon>
        <taxon>Trichinellida</taxon>
        <taxon>Trichinellidae</taxon>
        <taxon>Trichinella</taxon>
    </lineage>
</organism>
<comment type="caution">
    <text evidence="1">The sequence shown here is derived from an EMBL/GenBank/DDBJ whole genome shotgun (WGS) entry which is preliminary data.</text>
</comment>
<gene>
    <name evidence="1" type="ORF">T11_5267</name>
</gene>
<keyword evidence="2" id="KW-1185">Reference proteome</keyword>